<feature type="transmembrane region" description="Helical" evidence="18">
    <location>
        <begin position="354"/>
        <end position="384"/>
    </location>
</feature>
<keyword evidence="8 18" id="KW-0201">Cytochrome c-type biogenesis</keyword>
<sequence precursor="true">MPLNRYSRYFLLLLCFFSTSVFAEEGKTSGFLSGLQQLRSTFNQDQEEQEQELLPPDEAFKLKVKVRDANTLVAQFEPAKNYYLYKDKVAFKPHTPGTTVENISLPQGKMKSDVTFGEVEVFHEPFEALISLKRDAPSADKLTLVATYQGCNEPIGVCYAPISKVIDLTLPVAKAAAGAVANAVSTDASAATGTAGVRADAADELFRSNGGSAAVETESVEIERMFQTGNFWLILTGFFGIGLLLSFTPCVFPMFPILSGIIAKGGQHVTKQRGFILALAYVLGMAITYAIAGVAAGLSGAMLSATLQNAWVLGAFALIFVTLAFSMFGFYELQLPTFFQGKISEEAGHLKGGHLTSVFGMGALSALIVGPCVAAPLAGALLYISQTRDVVLGGSALFAMALGMGLPLLLLGASAGALLPKAGAWMEGVKQSFGVLLLGVAIWLISPVIPAVVHMLLWAALLIVSAIYLHAVDPLRPGASGFQKFLKGVGMIALLTGIALLIGVFSGSRDILQPLSRLNISAAGMEGVKKDGINSNEHLPFQRVKSVAELNQQILQSRNKYVMLDFYADWCISCKEMERFTFTDAAVQTRLKDVVLLQVDVTAGTPEDMELLKRFKLFGPPAILFMDKEGRQVPNVKIIGYQDTQAFLKILNAVLI</sequence>
<feature type="transmembrane region" description="Helical" evidence="18">
    <location>
        <begin position="455"/>
        <end position="473"/>
    </location>
</feature>
<evidence type="ECO:0000256" key="17">
    <source>
        <dbReference type="ARBA" id="ARBA00047804"/>
    </source>
</evidence>
<dbReference type="GO" id="GO:0017004">
    <property type="term" value="P:cytochrome complex assembly"/>
    <property type="evidence" value="ECO:0007669"/>
    <property type="project" value="UniProtKB-UniRule"/>
</dbReference>
<keyword evidence="12 18" id="KW-0520">NAD</keyword>
<proteinExistence type="inferred from homology"/>
<gene>
    <name evidence="18" type="primary">dsbD</name>
    <name evidence="20" type="ORF">SAMN05216417_110106</name>
</gene>
<feature type="transmembrane region" description="Helical" evidence="18">
    <location>
        <begin position="275"/>
        <end position="298"/>
    </location>
</feature>
<dbReference type="GO" id="GO:0045454">
    <property type="term" value="P:cell redox homeostasis"/>
    <property type="evidence" value="ECO:0007669"/>
    <property type="project" value="TreeGrafter"/>
</dbReference>
<evidence type="ECO:0000256" key="13">
    <source>
        <dbReference type="ARBA" id="ARBA00023136"/>
    </source>
</evidence>
<dbReference type="Pfam" id="PF11412">
    <property type="entry name" value="DsbD_N"/>
    <property type="match status" value="1"/>
</dbReference>
<dbReference type="SUPFAM" id="SSF52833">
    <property type="entry name" value="Thioredoxin-like"/>
    <property type="match status" value="1"/>
</dbReference>
<evidence type="ECO:0000313" key="20">
    <source>
        <dbReference type="EMBL" id="SFU62101.1"/>
    </source>
</evidence>
<keyword evidence="7 18" id="KW-0732">Signal</keyword>
<dbReference type="AlphaFoldDB" id="A0A1I7HNA1"/>
<comment type="function">
    <text evidence="18">Required to facilitate the formation of correct disulfide bonds in some periplasmic proteins and for the assembly of the periplasmic c-type cytochromes. Acts by transferring electrons from cytoplasmic thioredoxin to the periplasm. This transfer involves a cascade of disulfide bond formation and reduction steps.</text>
</comment>
<evidence type="ECO:0000256" key="2">
    <source>
        <dbReference type="ARBA" id="ARBA00007241"/>
    </source>
</evidence>
<dbReference type="OrthoDB" id="9811036at2"/>
<dbReference type="EC" id="1.8.1.8" evidence="18"/>
<keyword evidence="3 18" id="KW-0813">Transport</keyword>
<dbReference type="InterPro" id="IPR036249">
    <property type="entry name" value="Thioredoxin-like_sf"/>
</dbReference>
<keyword evidence="15 18" id="KW-0676">Redox-active center</keyword>
<keyword evidence="10 18" id="KW-1133">Transmembrane helix</keyword>
<evidence type="ECO:0000313" key="21">
    <source>
        <dbReference type="Proteomes" id="UP000182649"/>
    </source>
</evidence>
<evidence type="ECO:0000256" key="4">
    <source>
        <dbReference type="ARBA" id="ARBA00022475"/>
    </source>
</evidence>
<dbReference type="GO" id="GO:0009055">
    <property type="term" value="F:electron transfer activity"/>
    <property type="evidence" value="ECO:0007669"/>
    <property type="project" value="UniProtKB-UniRule"/>
</dbReference>
<evidence type="ECO:0000256" key="15">
    <source>
        <dbReference type="ARBA" id="ARBA00023284"/>
    </source>
</evidence>
<dbReference type="InterPro" id="IPR035671">
    <property type="entry name" value="DsbD_gamma"/>
</dbReference>
<dbReference type="InterPro" id="IPR028250">
    <property type="entry name" value="DsbDN"/>
</dbReference>
<dbReference type="InterPro" id="IPR003834">
    <property type="entry name" value="Cyt_c_assmbl_TM_dom"/>
</dbReference>
<keyword evidence="13 18" id="KW-0472">Membrane</keyword>
<evidence type="ECO:0000256" key="16">
    <source>
        <dbReference type="ARBA" id="ARBA00047388"/>
    </source>
</evidence>
<accession>A0A1I7HNA1</accession>
<dbReference type="Gene3D" id="2.60.40.1250">
    <property type="entry name" value="Thiol:disulfide interchange protein DsbD, N-terminal domain"/>
    <property type="match status" value="1"/>
</dbReference>
<feature type="transmembrane region" description="Helical" evidence="18">
    <location>
        <begin position="431"/>
        <end position="449"/>
    </location>
</feature>
<evidence type="ECO:0000259" key="19">
    <source>
        <dbReference type="PROSITE" id="PS51352"/>
    </source>
</evidence>
<keyword evidence="9 18" id="KW-0249">Electron transport</keyword>
<evidence type="ECO:0000256" key="12">
    <source>
        <dbReference type="ARBA" id="ARBA00023027"/>
    </source>
</evidence>
<dbReference type="Pfam" id="PF13899">
    <property type="entry name" value="Thioredoxin_7"/>
    <property type="match status" value="1"/>
</dbReference>
<dbReference type="PROSITE" id="PS51352">
    <property type="entry name" value="THIOREDOXIN_2"/>
    <property type="match status" value="1"/>
</dbReference>
<dbReference type="SUPFAM" id="SSF74863">
    <property type="entry name" value="Thiol:disulfide interchange protein DsbD, N-terminal domain (DsbD-alpha)"/>
    <property type="match status" value="1"/>
</dbReference>
<feature type="transmembrane region" description="Helical" evidence="18">
    <location>
        <begin position="396"/>
        <end position="419"/>
    </location>
</feature>
<keyword evidence="6 18" id="KW-0812">Transmembrane</keyword>
<protein>
    <recommendedName>
        <fullName evidence="18">Thiol:disulfide interchange protein DsbD</fullName>
        <ecNumber evidence="18">1.8.1.8</ecNumber>
    </recommendedName>
    <alternativeName>
        <fullName evidence="18">Protein-disulfide reductase</fullName>
        <shortName evidence="18">Disulfide reductase</shortName>
    </alternativeName>
</protein>
<keyword evidence="11 18" id="KW-0560">Oxidoreductase</keyword>
<dbReference type="InterPro" id="IPR036929">
    <property type="entry name" value="DsbDN_sf"/>
</dbReference>
<evidence type="ECO:0000256" key="5">
    <source>
        <dbReference type="ARBA" id="ARBA00022519"/>
    </source>
</evidence>
<dbReference type="CDD" id="cd02953">
    <property type="entry name" value="DsbDgamma"/>
    <property type="match status" value="1"/>
</dbReference>
<evidence type="ECO:0000256" key="7">
    <source>
        <dbReference type="ARBA" id="ARBA00022729"/>
    </source>
</evidence>
<reference evidence="20 21" key="1">
    <citation type="submission" date="2016-10" db="EMBL/GenBank/DDBJ databases">
        <authorList>
            <person name="de Groot N.N."/>
        </authorList>
    </citation>
    <scope>NUCLEOTIDE SEQUENCE [LARGE SCALE GENOMIC DNA]</scope>
    <source>
        <strain evidence="20 21">Nl14</strain>
    </source>
</reference>
<dbReference type="RefSeq" id="WP_074975061.1">
    <property type="nucleotide sequence ID" value="NZ_FPBZ01000010.1"/>
</dbReference>
<name>A0A1I7HNA1_9PROT</name>
<comment type="catalytic activity">
    <reaction evidence="16 18">
        <text>[protein]-dithiol + NAD(+) = [protein]-disulfide + NADH + H(+)</text>
        <dbReference type="Rhea" id="RHEA:18749"/>
        <dbReference type="Rhea" id="RHEA-COMP:10593"/>
        <dbReference type="Rhea" id="RHEA-COMP:10594"/>
        <dbReference type="ChEBI" id="CHEBI:15378"/>
        <dbReference type="ChEBI" id="CHEBI:29950"/>
        <dbReference type="ChEBI" id="CHEBI:50058"/>
        <dbReference type="ChEBI" id="CHEBI:57540"/>
        <dbReference type="ChEBI" id="CHEBI:57945"/>
        <dbReference type="EC" id="1.8.1.8"/>
    </reaction>
</comment>
<evidence type="ECO:0000256" key="14">
    <source>
        <dbReference type="ARBA" id="ARBA00023157"/>
    </source>
</evidence>
<evidence type="ECO:0000256" key="3">
    <source>
        <dbReference type="ARBA" id="ARBA00022448"/>
    </source>
</evidence>
<evidence type="ECO:0000256" key="11">
    <source>
        <dbReference type="ARBA" id="ARBA00023002"/>
    </source>
</evidence>
<dbReference type="PANTHER" id="PTHR32234">
    <property type="entry name" value="THIOL:DISULFIDE INTERCHANGE PROTEIN DSBD"/>
    <property type="match status" value="1"/>
</dbReference>
<evidence type="ECO:0000256" key="18">
    <source>
        <dbReference type="HAMAP-Rule" id="MF_00399"/>
    </source>
</evidence>
<dbReference type="Proteomes" id="UP000182649">
    <property type="component" value="Unassembled WGS sequence"/>
</dbReference>
<comment type="subcellular location">
    <subcellularLocation>
        <location evidence="1 18">Cell inner membrane</location>
        <topology evidence="1 18">Multi-pass membrane protein</topology>
    </subcellularLocation>
</comment>
<dbReference type="EMBL" id="FPBZ01000010">
    <property type="protein sequence ID" value="SFU62101.1"/>
    <property type="molecule type" value="Genomic_DNA"/>
</dbReference>
<feature type="disulfide bond" description="Redox-active" evidence="18">
    <location>
        <begin position="571"/>
        <end position="574"/>
    </location>
</feature>
<feature type="disulfide bond" description="Redox-active" evidence="18">
    <location>
        <begin position="250"/>
        <end position="372"/>
    </location>
</feature>
<evidence type="ECO:0000256" key="8">
    <source>
        <dbReference type="ARBA" id="ARBA00022748"/>
    </source>
</evidence>
<dbReference type="PANTHER" id="PTHR32234:SF0">
    <property type="entry name" value="THIOL:DISULFIDE INTERCHANGE PROTEIN DSBD"/>
    <property type="match status" value="1"/>
</dbReference>
<evidence type="ECO:0000256" key="9">
    <source>
        <dbReference type="ARBA" id="ARBA00022982"/>
    </source>
</evidence>
<feature type="transmembrane region" description="Helical" evidence="18">
    <location>
        <begin position="310"/>
        <end position="333"/>
    </location>
</feature>
<dbReference type="GO" id="GO:0047134">
    <property type="term" value="F:protein-disulfide reductase [NAD(P)H] activity"/>
    <property type="evidence" value="ECO:0007669"/>
    <property type="project" value="UniProtKB-UniRule"/>
</dbReference>
<comment type="catalytic activity">
    <reaction evidence="17 18">
        <text>[protein]-dithiol + NADP(+) = [protein]-disulfide + NADPH + H(+)</text>
        <dbReference type="Rhea" id="RHEA:18753"/>
        <dbReference type="Rhea" id="RHEA-COMP:10593"/>
        <dbReference type="Rhea" id="RHEA-COMP:10594"/>
        <dbReference type="ChEBI" id="CHEBI:15378"/>
        <dbReference type="ChEBI" id="CHEBI:29950"/>
        <dbReference type="ChEBI" id="CHEBI:50058"/>
        <dbReference type="ChEBI" id="CHEBI:57783"/>
        <dbReference type="ChEBI" id="CHEBI:58349"/>
        <dbReference type="EC" id="1.8.1.8"/>
    </reaction>
</comment>
<keyword evidence="4 18" id="KW-1003">Cell membrane</keyword>
<dbReference type="HAMAP" id="MF_00399">
    <property type="entry name" value="DbsD"/>
    <property type="match status" value="1"/>
</dbReference>
<evidence type="ECO:0000256" key="10">
    <source>
        <dbReference type="ARBA" id="ARBA00022989"/>
    </source>
</evidence>
<keyword evidence="5 18" id="KW-0997">Cell inner membrane</keyword>
<feature type="signal peptide" evidence="18">
    <location>
        <begin position="1"/>
        <end position="23"/>
    </location>
</feature>
<feature type="transmembrane region" description="Helical" evidence="18">
    <location>
        <begin position="485"/>
        <end position="505"/>
    </location>
</feature>
<keyword evidence="14 18" id="KW-1015">Disulfide bond</keyword>
<evidence type="ECO:0000256" key="1">
    <source>
        <dbReference type="ARBA" id="ARBA00004429"/>
    </source>
</evidence>
<organism evidence="20 21">
    <name type="scientific">Nitrosospira multiformis</name>
    <dbReference type="NCBI Taxonomy" id="1231"/>
    <lineage>
        <taxon>Bacteria</taxon>
        <taxon>Pseudomonadati</taxon>
        <taxon>Pseudomonadota</taxon>
        <taxon>Betaproteobacteria</taxon>
        <taxon>Nitrosomonadales</taxon>
        <taxon>Nitrosomonadaceae</taxon>
        <taxon>Nitrosospira</taxon>
    </lineage>
</organism>
<feature type="transmembrane region" description="Helical" evidence="18">
    <location>
        <begin position="231"/>
        <end position="263"/>
    </location>
</feature>
<evidence type="ECO:0000256" key="6">
    <source>
        <dbReference type="ARBA" id="ARBA00022692"/>
    </source>
</evidence>
<dbReference type="NCBIfam" id="NF001419">
    <property type="entry name" value="PRK00293.1"/>
    <property type="match status" value="1"/>
</dbReference>
<dbReference type="InterPro" id="IPR013766">
    <property type="entry name" value="Thioredoxin_domain"/>
</dbReference>
<dbReference type="GO" id="GO:0005886">
    <property type="term" value="C:plasma membrane"/>
    <property type="evidence" value="ECO:0007669"/>
    <property type="project" value="UniProtKB-SubCell"/>
</dbReference>
<dbReference type="Gene3D" id="3.40.30.10">
    <property type="entry name" value="Glutaredoxin"/>
    <property type="match status" value="1"/>
</dbReference>
<feature type="chain" id="PRO_5010389725" description="Thiol:disulfide interchange protein DsbD" evidence="18">
    <location>
        <begin position="24"/>
        <end position="656"/>
    </location>
</feature>
<comment type="similarity">
    <text evidence="2 18">Belongs to the thioredoxin family. DsbD subfamily.</text>
</comment>
<comment type="caution">
    <text evidence="18">Lacks conserved residue(s) required for the propagation of feature annotation.</text>
</comment>
<dbReference type="Pfam" id="PF02683">
    <property type="entry name" value="DsbD_TM"/>
    <property type="match status" value="1"/>
</dbReference>
<feature type="domain" description="Thioredoxin" evidence="19">
    <location>
        <begin position="514"/>
        <end position="656"/>
    </location>
</feature>
<dbReference type="InterPro" id="IPR022910">
    <property type="entry name" value="Thiol_diS_interchange_DbsD"/>
</dbReference>